<dbReference type="GO" id="GO:1990281">
    <property type="term" value="C:efflux pump complex"/>
    <property type="evidence" value="ECO:0007669"/>
    <property type="project" value="TreeGrafter"/>
</dbReference>
<dbReference type="PANTHER" id="PTHR30469">
    <property type="entry name" value="MULTIDRUG RESISTANCE PROTEIN MDTA"/>
    <property type="match status" value="1"/>
</dbReference>
<name>A0A840CAW9_9RHOB</name>
<dbReference type="PANTHER" id="PTHR30469:SF15">
    <property type="entry name" value="HLYD FAMILY OF SECRETION PROTEINS"/>
    <property type="match status" value="1"/>
</dbReference>
<evidence type="ECO:0000313" key="3">
    <source>
        <dbReference type="Proteomes" id="UP000585681"/>
    </source>
</evidence>
<protein>
    <submittedName>
        <fullName evidence="2">RND family efflux transporter MFP subunit</fullName>
    </submittedName>
</protein>
<evidence type="ECO:0000313" key="2">
    <source>
        <dbReference type="EMBL" id="MBB4022545.1"/>
    </source>
</evidence>
<dbReference type="GO" id="GO:0015562">
    <property type="term" value="F:efflux transmembrane transporter activity"/>
    <property type="evidence" value="ECO:0007669"/>
    <property type="project" value="TreeGrafter"/>
</dbReference>
<proteinExistence type="inferred from homology"/>
<reference evidence="2" key="1">
    <citation type="submission" date="2020-08" db="EMBL/GenBank/DDBJ databases">
        <title>Genomic Encyclopedia of Type Strains, Phase IV (KMG-IV): sequencing the most valuable type-strain genomes for metagenomic binning, comparative biology and taxonomic classification.</title>
        <authorList>
            <person name="Goeker M."/>
        </authorList>
    </citation>
    <scope>NUCLEOTIDE SEQUENCE [LARGE SCALE GENOMIC DNA]</scope>
    <source>
        <strain evidence="2">DSM 105040</strain>
    </source>
</reference>
<dbReference type="InterPro" id="IPR006143">
    <property type="entry name" value="RND_pump_MFP"/>
</dbReference>
<accession>A0A840CAW9</accession>
<dbReference type="AlphaFoldDB" id="A0A840CAW9"/>
<dbReference type="EMBL" id="JACIEQ010000003">
    <property type="protein sequence ID" value="MBB4022545.1"/>
    <property type="molecule type" value="Genomic_DNA"/>
</dbReference>
<dbReference type="Gene3D" id="2.40.420.20">
    <property type="match status" value="1"/>
</dbReference>
<dbReference type="Gene3D" id="1.10.287.470">
    <property type="entry name" value="Helix hairpin bin"/>
    <property type="match status" value="1"/>
</dbReference>
<dbReference type="RefSeq" id="WP_054539742.1">
    <property type="nucleotide sequence ID" value="NZ_JACIEQ010000003.1"/>
</dbReference>
<sequence length="323" mass="34155">MLKVIFFLAAVFAGAVARAEILELRPQAITEWKAVYGEVEPRDLIPARARIGGTVVDLDVTAGDMVTAGARVAVVVDDKLTFQRDAIDAQLGSLRTQLVTARADLLRGESLRERGVITVQRLEQLQTAVDVLDGQIKGAEAERLVIEQQVAEGAVLSPVAGVVLSVPVARGSVITPGEEVARIGGGGVFLRLALPERHAATLVVGDEIAIGTDGDGQTGRLAKVYPQIEGGRVLADVEVAGLDDRFVGRRVPVRLPVGTRQALLVPKDAVTHRAGLDFVTVETSTGAVQRAVVPGQETMRDGAVWLEILSGLRAGDKVVHGDE</sequence>
<organism evidence="2 3">
    <name type="scientific">Actibacterium naphthalenivorans</name>
    <dbReference type="NCBI Taxonomy" id="1614693"/>
    <lineage>
        <taxon>Bacteria</taxon>
        <taxon>Pseudomonadati</taxon>
        <taxon>Pseudomonadota</taxon>
        <taxon>Alphaproteobacteria</taxon>
        <taxon>Rhodobacterales</taxon>
        <taxon>Roseobacteraceae</taxon>
        <taxon>Actibacterium</taxon>
    </lineage>
</organism>
<dbReference type="Gene3D" id="2.40.50.100">
    <property type="match status" value="1"/>
</dbReference>
<comment type="caution">
    <text evidence="2">The sequence shown here is derived from an EMBL/GenBank/DDBJ whole genome shotgun (WGS) entry which is preliminary data.</text>
</comment>
<evidence type="ECO:0000256" key="1">
    <source>
        <dbReference type="ARBA" id="ARBA00009477"/>
    </source>
</evidence>
<dbReference type="SUPFAM" id="SSF111369">
    <property type="entry name" value="HlyD-like secretion proteins"/>
    <property type="match status" value="1"/>
</dbReference>
<keyword evidence="3" id="KW-1185">Reference proteome</keyword>
<gene>
    <name evidence="2" type="ORF">GGR17_002364</name>
</gene>
<comment type="similarity">
    <text evidence="1">Belongs to the membrane fusion protein (MFP) (TC 8.A.1) family.</text>
</comment>
<dbReference type="NCBIfam" id="TIGR01730">
    <property type="entry name" value="RND_mfp"/>
    <property type="match status" value="1"/>
</dbReference>
<dbReference type="Proteomes" id="UP000585681">
    <property type="component" value="Unassembled WGS sequence"/>
</dbReference>